<evidence type="ECO:0000256" key="6">
    <source>
        <dbReference type="ARBA" id="ARBA00023069"/>
    </source>
</evidence>
<organism evidence="13 14">
    <name type="scientific">Polyodon spathula</name>
    <name type="common">North American paddlefish</name>
    <name type="synonym">Squalus spathula</name>
    <dbReference type="NCBI Taxonomy" id="7913"/>
    <lineage>
        <taxon>Eukaryota</taxon>
        <taxon>Metazoa</taxon>
        <taxon>Chordata</taxon>
        <taxon>Craniata</taxon>
        <taxon>Vertebrata</taxon>
        <taxon>Euteleostomi</taxon>
        <taxon>Actinopterygii</taxon>
        <taxon>Chondrostei</taxon>
        <taxon>Acipenseriformes</taxon>
        <taxon>Polyodontidae</taxon>
        <taxon>Polyodon</taxon>
    </lineage>
</organism>
<keyword evidence="6" id="KW-0969">Cilium</keyword>
<evidence type="ECO:0000256" key="2">
    <source>
        <dbReference type="ARBA" id="ARBA00006875"/>
    </source>
</evidence>
<reference evidence="13" key="1">
    <citation type="journal article" date="2021" name="Cell">
        <title>Tracing the genetic footprints of vertebrate landing in non-teleost ray-finned fishes.</title>
        <authorList>
            <person name="Bi X."/>
            <person name="Wang K."/>
            <person name="Yang L."/>
            <person name="Pan H."/>
            <person name="Jiang H."/>
            <person name="Wei Q."/>
            <person name="Fang M."/>
            <person name="Yu H."/>
            <person name="Zhu C."/>
            <person name="Cai Y."/>
            <person name="He Y."/>
            <person name="Gan X."/>
            <person name="Zeng H."/>
            <person name="Yu D."/>
            <person name="Zhu Y."/>
            <person name="Jiang H."/>
            <person name="Qiu Q."/>
            <person name="Yang H."/>
            <person name="Zhang Y.E."/>
            <person name="Wang W."/>
            <person name="Zhu M."/>
            <person name="He S."/>
            <person name="Zhang G."/>
        </authorList>
    </citation>
    <scope>NUCLEOTIDE SEQUENCE</scope>
    <source>
        <strain evidence="13">Pddl_001</strain>
    </source>
</reference>
<evidence type="ECO:0000256" key="1">
    <source>
        <dbReference type="ARBA" id="ARBA00004611"/>
    </source>
</evidence>
<comment type="subcellular location">
    <subcellularLocation>
        <location evidence="1">Cytoplasm</location>
        <location evidence="1">Cytoskeleton</location>
        <location evidence="1">Flagellum axoneme</location>
    </subcellularLocation>
</comment>
<evidence type="ECO:0000256" key="7">
    <source>
        <dbReference type="ARBA" id="ARBA00023212"/>
    </source>
</evidence>
<feature type="compositionally biased region" description="Basic and acidic residues" evidence="12">
    <location>
        <begin position="56"/>
        <end position="68"/>
    </location>
</feature>
<keyword evidence="5 11" id="KW-0175">Coiled coil</keyword>
<evidence type="ECO:0000256" key="9">
    <source>
        <dbReference type="ARBA" id="ARBA00041087"/>
    </source>
</evidence>
<accession>A0ABS2XL76</accession>
<evidence type="ECO:0000256" key="10">
    <source>
        <dbReference type="ARBA" id="ARBA00046435"/>
    </source>
</evidence>
<evidence type="ECO:0000256" key="11">
    <source>
        <dbReference type="SAM" id="Coils"/>
    </source>
</evidence>
<evidence type="ECO:0000256" key="3">
    <source>
        <dbReference type="ARBA" id="ARBA00022490"/>
    </source>
</evidence>
<dbReference type="PANTHER" id="PTHR14517">
    <property type="entry name" value="RIB43A-RELATED"/>
    <property type="match status" value="1"/>
</dbReference>
<feature type="compositionally biased region" description="Basic and acidic residues" evidence="12">
    <location>
        <begin position="98"/>
        <end position="122"/>
    </location>
</feature>
<comment type="similarity">
    <text evidence="2">Belongs to the RIB43A family.</text>
</comment>
<keyword evidence="3" id="KW-0963">Cytoplasm</keyword>
<comment type="subunit">
    <text evidence="10">Microtubule inner protein component of sperm flagellar doublet microtubules.</text>
</comment>
<name>A0ABS2XL76_POLSP</name>
<evidence type="ECO:0000313" key="13">
    <source>
        <dbReference type="EMBL" id="MBN3275037.1"/>
    </source>
</evidence>
<feature type="non-terminal residue" evidence="13">
    <location>
        <position position="1"/>
    </location>
</feature>
<feature type="compositionally biased region" description="Basic and acidic residues" evidence="12">
    <location>
        <begin position="188"/>
        <end position="198"/>
    </location>
</feature>
<gene>
    <name evidence="13" type="primary">Ribc1</name>
    <name evidence="13" type="ORF">GTO93_0020256</name>
</gene>
<feature type="coiled-coil region" evidence="11">
    <location>
        <begin position="289"/>
        <end position="352"/>
    </location>
</feature>
<feature type="compositionally biased region" description="Basic and acidic residues" evidence="12">
    <location>
        <begin position="151"/>
        <end position="180"/>
    </location>
</feature>
<proteinExistence type="inferred from homology"/>
<protein>
    <recommendedName>
        <fullName evidence="9">RIB43A-like with coiled-coils protein 1</fullName>
    </recommendedName>
</protein>
<feature type="region of interest" description="Disordered" evidence="12">
    <location>
        <begin position="98"/>
        <end position="243"/>
    </location>
</feature>
<evidence type="ECO:0000256" key="5">
    <source>
        <dbReference type="ARBA" id="ARBA00023054"/>
    </source>
</evidence>
<keyword evidence="14" id="KW-1185">Reference proteome</keyword>
<dbReference type="Pfam" id="PF05914">
    <property type="entry name" value="RIB43A"/>
    <property type="match status" value="1"/>
</dbReference>
<keyword evidence="8" id="KW-0966">Cell projection</keyword>
<feature type="non-terminal residue" evidence="13">
    <location>
        <position position="379"/>
    </location>
</feature>
<keyword evidence="7" id="KW-0206">Cytoskeleton</keyword>
<evidence type="ECO:0000313" key="14">
    <source>
        <dbReference type="Proteomes" id="UP001166093"/>
    </source>
</evidence>
<sequence length="379" mass="45282">MYKLDVPLDAELREAAAVERRRNQELQRQSRVFNPRIRTMGLDTHSLGQQVQQRRHREESERHRERACDAQRVLEDQAVLQFEAAEAERRRELERGLQRYRETLQRPQDSRDRDLNDPRAQHSEPPARSSDSDPRCGPASLQRFQGEDLNALEKKKAMKEESERALRRQREERERERETQRYAGTITGEREREREGRETQVQSQGRERERALRRQRGERGERDAEEVAQRRRMDRVREEEKNLSEVWSSVTSDLLTENPAASEGAGQRVLTDRWRGMTPEQHSAILREREEQLAERERLDSAARQREEEWERQRLLAARAGIELEMREKERERELRRELDRCNLQLAREQRAHQDFLAKELYTNPPTAQFFTQFNTSSR</sequence>
<feature type="region of interest" description="Disordered" evidence="12">
    <location>
        <begin position="45"/>
        <end position="68"/>
    </location>
</feature>
<feature type="compositionally biased region" description="Basic and acidic residues" evidence="12">
    <location>
        <begin position="205"/>
        <end position="243"/>
    </location>
</feature>
<dbReference type="EMBL" id="JAAWVQ010047143">
    <property type="protein sequence ID" value="MBN3275037.1"/>
    <property type="molecule type" value="Genomic_DNA"/>
</dbReference>
<evidence type="ECO:0000256" key="8">
    <source>
        <dbReference type="ARBA" id="ARBA00023273"/>
    </source>
</evidence>
<dbReference type="Proteomes" id="UP001166093">
    <property type="component" value="Unassembled WGS sequence"/>
</dbReference>
<comment type="caution">
    <text evidence="13">The sequence shown here is derived from an EMBL/GenBank/DDBJ whole genome shotgun (WGS) entry which is preliminary data.</text>
</comment>
<dbReference type="PANTHER" id="PTHR14517:SF11">
    <property type="entry name" value="RIB43A-LIKE WITH COILED-COILS PROTEIN 1"/>
    <property type="match status" value="1"/>
</dbReference>
<evidence type="ECO:0000256" key="12">
    <source>
        <dbReference type="SAM" id="MobiDB-lite"/>
    </source>
</evidence>
<dbReference type="InterPro" id="IPR008805">
    <property type="entry name" value="RIB43A"/>
</dbReference>
<evidence type="ECO:0000256" key="4">
    <source>
        <dbReference type="ARBA" id="ARBA00022846"/>
    </source>
</evidence>
<keyword evidence="4" id="KW-0282">Flagellum</keyword>